<proteinExistence type="predicted"/>
<organism evidence="1">
    <name type="scientific">viral metagenome</name>
    <dbReference type="NCBI Taxonomy" id="1070528"/>
    <lineage>
        <taxon>unclassified sequences</taxon>
        <taxon>metagenomes</taxon>
        <taxon>organismal metagenomes</taxon>
    </lineage>
</organism>
<dbReference type="EMBL" id="MN740706">
    <property type="protein sequence ID" value="QHU09198.1"/>
    <property type="molecule type" value="Genomic_DNA"/>
</dbReference>
<accession>A0A6C0JZ74</accession>
<evidence type="ECO:0000313" key="1">
    <source>
        <dbReference type="EMBL" id="QHU09198.1"/>
    </source>
</evidence>
<protein>
    <submittedName>
        <fullName evidence="1">Uncharacterized protein</fullName>
    </submittedName>
</protein>
<sequence>MKESFKSEPLVWTRGFVNIQKPNRLLDHSTRGIACLQFLLLFREETSPSYLNYITNPRRDSDKCFITGNPKPRPPRRWLGNELYTYTRYIK</sequence>
<reference evidence="1" key="1">
    <citation type="journal article" date="2020" name="Nature">
        <title>Giant virus diversity and host interactions through global metagenomics.</title>
        <authorList>
            <person name="Schulz F."/>
            <person name="Roux S."/>
            <person name="Paez-Espino D."/>
            <person name="Jungbluth S."/>
            <person name="Walsh D.A."/>
            <person name="Denef V.J."/>
            <person name="McMahon K.D."/>
            <person name="Konstantinidis K.T."/>
            <person name="Eloe-Fadrosh E.A."/>
            <person name="Kyrpides N.C."/>
            <person name="Woyke T."/>
        </authorList>
    </citation>
    <scope>NUCLEOTIDE SEQUENCE</scope>
    <source>
        <strain evidence="1">GVMAG-S-1074260-58</strain>
    </source>
</reference>
<name>A0A6C0JZ74_9ZZZZ</name>
<dbReference type="AlphaFoldDB" id="A0A6C0JZ74"/>